<comment type="caution">
    <text evidence="2">The sequence shown here is derived from an EMBL/GenBank/DDBJ whole genome shotgun (WGS) entry which is preliminary data.</text>
</comment>
<dbReference type="GO" id="GO:0030131">
    <property type="term" value="C:clathrin adaptor complex"/>
    <property type="evidence" value="ECO:0007669"/>
    <property type="project" value="InterPro"/>
</dbReference>
<dbReference type="FunFam" id="3.30.310.10:FF:000012">
    <property type="entry name" value="Beta-adaptin-like protein"/>
    <property type="match status" value="1"/>
</dbReference>
<dbReference type="EMBL" id="JAMSHJ010000001">
    <property type="protein sequence ID" value="KAI5441332.1"/>
    <property type="molecule type" value="Genomic_DNA"/>
</dbReference>
<dbReference type="Gramene" id="Psat01G0069800-T1">
    <property type="protein sequence ID" value="KAI5441332.1"/>
    <property type="gene ID" value="KIW84_010698"/>
</dbReference>
<name>A0A9D4YKK4_PEA</name>
<gene>
    <name evidence="2" type="ORF">KIW84_010698</name>
</gene>
<dbReference type="InterPro" id="IPR015151">
    <property type="entry name" value="B-adaptin_app_sub_C"/>
</dbReference>
<reference evidence="2 3" key="1">
    <citation type="journal article" date="2022" name="Nat. Genet.">
        <title>Improved pea reference genome and pan-genome highlight genomic features and evolutionary characteristics.</title>
        <authorList>
            <person name="Yang T."/>
            <person name="Liu R."/>
            <person name="Luo Y."/>
            <person name="Hu S."/>
            <person name="Wang D."/>
            <person name="Wang C."/>
            <person name="Pandey M.K."/>
            <person name="Ge S."/>
            <person name="Xu Q."/>
            <person name="Li N."/>
            <person name="Li G."/>
            <person name="Huang Y."/>
            <person name="Saxena R.K."/>
            <person name="Ji Y."/>
            <person name="Li M."/>
            <person name="Yan X."/>
            <person name="He Y."/>
            <person name="Liu Y."/>
            <person name="Wang X."/>
            <person name="Xiang C."/>
            <person name="Varshney R.K."/>
            <person name="Ding H."/>
            <person name="Gao S."/>
            <person name="Zong X."/>
        </authorList>
    </citation>
    <scope>NUCLEOTIDE SEQUENCE [LARGE SCALE GENOMIC DNA]</scope>
    <source>
        <strain evidence="2 3">cv. Zhongwan 6</strain>
    </source>
</reference>
<sequence>MVPQLPPGASARTLLPMVMYQNMSQGPPNSVLQDGRMERATFLETWRSLLDSNEVSKDFLTIVIGGVNATVERLAASNIFFIAKRKNANQDVFYFSAKLPRGVPLLIELTTVVGNPGVKSAIKTPSPAFTTNKTPQ</sequence>
<evidence type="ECO:0000313" key="2">
    <source>
        <dbReference type="EMBL" id="KAI5441332.1"/>
    </source>
</evidence>
<dbReference type="SUPFAM" id="SSF55711">
    <property type="entry name" value="Subdomain of clathrin and coatomer appendage domain"/>
    <property type="match status" value="1"/>
</dbReference>
<dbReference type="InterPro" id="IPR012295">
    <property type="entry name" value="TBP_dom_sf"/>
</dbReference>
<organism evidence="2 3">
    <name type="scientific">Pisum sativum</name>
    <name type="common">Garden pea</name>
    <name type="synonym">Lathyrus oleraceus</name>
    <dbReference type="NCBI Taxonomy" id="3888"/>
    <lineage>
        <taxon>Eukaryota</taxon>
        <taxon>Viridiplantae</taxon>
        <taxon>Streptophyta</taxon>
        <taxon>Embryophyta</taxon>
        <taxon>Tracheophyta</taxon>
        <taxon>Spermatophyta</taxon>
        <taxon>Magnoliopsida</taxon>
        <taxon>eudicotyledons</taxon>
        <taxon>Gunneridae</taxon>
        <taxon>Pentapetalae</taxon>
        <taxon>rosids</taxon>
        <taxon>fabids</taxon>
        <taxon>Fabales</taxon>
        <taxon>Fabaceae</taxon>
        <taxon>Papilionoideae</taxon>
        <taxon>50 kb inversion clade</taxon>
        <taxon>NPAAA clade</taxon>
        <taxon>Hologalegina</taxon>
        <taxon>IRL clade</taxon>
        <taxon>Fabeae</taxon>
        <taxon>Lathyrus</taxon>
    </lineage>
</organism>
<accession>A0A9D4YKK4</accession>
<evidence type="ECO:0000259" key="1">
    <source>
        <dbReference type="SMART" id="SM01020"/>
    </source>
</evidence>
<dbReference type="Proteomes" id="UP001058974">
    <property type="component" value="Chromosome 1"/>
</dbReference>
<dbReference type="SMART" id="SM01020">
    <property type="entry name" value="B2-adapt-app_C"/>
    <property type="match status" value="1"/>
</dbReference>
<dbReference type="AlphaFoldDB" id="A0A9D4YKK4"/>
<dbReference type="Gene3D" id="3.30.310.10">
    <property type="entry name" value="TATA-Binding Protein"/>
    <property type="match status" value="1"/>
</dbReference>
<dbReference type="GO" id="GO:0006886">
    <property type="term" value="P:intracellular protein transport"/>
    <property type="evidence" value="ECO:0007669"/>
    <property type="project" value="InterPro"/>
</dbReference>
<keyword evidence="3" id="KW-1185">Reference proteome</keyword>
<protein>
    <recommendedName>
        <fullName evidence="1">Beta-adaptin appendage C-terminal subdomain domain-containing protein</fullName>
    </recommendedName>
</protein>
<proteinExistence type="predicted"/>
<dbReference type="InterPro" id="IPR009028">
    <property type="entry name" value="Coatomer/calthrin_app_sub_C"/>
</dbReference>
<dbReference type="GO" id="GO:0016192">
    <property type="term" value="P:vesicle-mediated transport"/>
    <property type="evidence" value="ECO:0007669"/>
    <property type="project" value="InterPro"/>
</dbReference>
<dbReference type="Pfam" id="PF09066">
    <property type="entry name" value="B2-adapt-app_C"/>
    <property type="match status" value="1"/>
</dbReference>
<evidence type="ECO:0000313" key="3">
    <source>
        <dbReference type="Proteomes" id="UP001058974"/>
    </source>
</evidence>
<feature type="domain" description="Beta-adaptin appendage C-terminal subdomain" evidence="1">
    <location>
        <begin position="31"/>
        <end position="133"/>
    </location>
</feature>